<dbReference type="SUPFAM" id="SSF48452">
    <property type="entry name" value="TPR-like"/>
    <property type="match status" value="1"/>
</dbReference>
<name>K0RRD3_THAOC</name>
<evidence type="ECO:0000313" key="3">
    <source>
        <dbReference type="Proteomes" id="UP000266841"/>
    </source>
</evidence>
<dbReference type="Proteomes" id="UP000266841">
    <property type="component" value="Unassembled WGS sequence"/>
</dbReference>
<feature type="repeat" description="TPR" evidence="1">
    <location>
        <begin position="12"/>
        <end position="45"/>
    </location>
</feature>
<organism evidence="2 3">
    <name type="scientific">Thalassiosira oceanica</name>
    <name type="common">Marine diatom</name>
    <dbReference type="NCBI Taxonomy" id="159749"/>
    <lineage>
        <taxon>Eukaryota</taxon>
        <taxon>Sar</taxon>
        <taxon>Stramenopiles</taxon>
        <taxon>Ochrophyta</taxon>
        <taxon>Bacillariophyta</taxon>
        <taxon>Coscinodiscophyceae</taxon>
        <taxon>Thalassiosirophycidae</taxon>
        <taxon>Thalassiosirales</taxon>
        <taxon>Thalassiosiraceae</taxon>
        <taxon>Thalassiosira</taxon>
    </lineage>
</organism>
<keyword evidence="1" id="KW-0802">TPR repeat</keyword>
<feature type="non-terminal residue" evidence="2">
    <location>
        <position position="116"/>
    </location>
</feature>
<protein>
    <submittedName>
        <fullName evidence="2">Uncharacterized protein</fullName>
    </submittedName>
</protein>
<dbReference type="AlphaFoldDB" id="K0RRD3"/>
<gene>
    <name evidence="2" type="ORF">THAOC_23779</name>
</gene>
<accession>K0RRD3</accession>
<dbReference type="PROSITE" id="PS50293">
    <property type="entry name" value="TPR_REGION"/>
    <property type="match status" value="1"/>
</dbReference>
<comment type="caution">
    <text evidence="2">The sequence shown here is derived from an EMBL/GenBank/DDBJ whole genome shotgun (WGS) entry which is preliminary data.</text>
</comment>
<evidence type="ECO:0000256" key="1">
    <source>
        <dbReference type="PROSITE-ProRule" id="PRU00339"/>
    </source>
</evidence>
<dbReference type="Gene3D" id="1.25.40.10">
    <property type="entry name" value="Tetratricopeptide repeat domain"/>
    <property type="match status" value="1"/>
</dbReference>
<dbReference type="InterPro" id="IPR019734">
    <property type="entry name" value="TPR_rpt"/>
</dbReference>
<reference evidence="2 3" key="1">
    <citation type="journal article" date="2012" name="Genome Biol.">
        <title>Genome and low-iron response of an oceanic diatom adapted to chronic iron limitation.</title>
        <authorList>
            <person name="Lommer M."/>
            <person name="Specht M."/>
            <person name="Roy A.S."/>
            <person name="Kraemer L."/>
            <person name="Andreson R."/>
            <person name="Gutowska M.A."/>
            <person name="Wolf J."/>
            <person name="Bergner S.V."/>
            <person name="Schilhabel M.B."/>
            <person name="Klostermeier U.C."/>
            <person name="Beiko R.G."/>
            <person name="Rosenstiel P."/>
            <person name="Hippler M."/>
            <person name="Laroche J."/>
        </authorList>
    </citation>
    <scope>NUCLEOTIDE SEQUENCE [LARGE SCALE GENOMIC DNA]</scope>
    <source>
        <strain evidence="2 3">CCMP1005</strain>
    </source>
</reference>
<sequence>MQSLRHSGDSNFQALAGLGLADMEDGNFEEAAEKFQRCLEMNPWSMRPNSARILLKLAARSYEPSTAPAAHGCGDDQSRWLVDNRSNEKWLAMRNNRLMDECTGQTYRVVATLRVK</sequence>
<keyword evidence="3" id="KW-1185">Reference proteome</keyword>
<evidence type="ECO:0000313" key="2">
    <source>
        <dbReference type="EMBL" id="EJK56353.1"/>
    </source>
</evidence>
<proteinExistence type="predicted"/>
<dbReference type="InterPro" id="IPR011990">
    <property type="entry name" value="TPR-like_helical_dom_sf"/>
</dbReference>
<dbReference type="EMBL" id="AGNL01031681">
    <property type="protein sequence ID" value="EJK56353.1"/>
    <property type="molecule type" value="Genomic_DNA"/>
</dbReference>
<dbReference type="PROSITE" id="PS50005">
    <property type="entry name" value="TPR"/>
    <property type="match status" value="1"/>
</dbReference>
<dbReference type="OrthoDB" id="42092at2759"/>